<dbReference type="InterPro" id="IPR029069">
    <property type="entry name" value="HotDog_dom_sf"/>
</dbReference>
<proteinExistence type="predicted"/>
<reference evidence="2 3" key="1">
    <citation type="submission" date="2021-05" db="EMBL/GenBank/DDBJ databases">
        <title>A Polyphasic approach of four new species of the genus Ohtaekwangia: Ohtaekwangia histidinii sp. nov., Ohtaekwangia cretensis sp. nov., Ohtaekwangia indiensis sp. nov., Ohtaekwangia reichenbachii sp. nov. from diverse environment.</title>
        <authorList>
            <person name="Octaviana S."/>
        </authorList>
    </citation>
    <scope>NUCLEOTIDE SEQUENCE [LARGE SCALE GENOMIC DNA]</scope>
    <source>
        <strain evidence="2 3">PWU37</strain>
    </source>
</reference>
<evidence type="ECO:0000259" key="1">
    <source>
        <dbReference type="Pfam" id="PF22636"/>
    </source>
</evidence>
<accession>A0AAP2D8C6</accession>
<dbReference type="RefSeq" id="WP_254090573.1">
    <property type="nucleotide sequence ID" value="NZ_JAHESC010000015.1"/>
</dbReference>
<dbReference type="Gene3D" id="3.10.129.10">
    <property type="entry name" value="Hotdog Thioesterase"/>
    <property type="match status" value="1"/>
</dbReference>
<dbReference type="CDD" id="cd03440">
    <property type="entry name" value="hot_dog"/>
    <property type="match status" value="1"/>
</dbReference>
<feature type="domain" description="Fluoroacetyl-CoA-specific thioesterase-like" evidence="1">
    <location>
        <begin position="17"/>
        <end position="119"/>
    </location>
</feature>
<dbReference type="PANTHER" id="PTHR36934">
    <property type="entry name" value="BLR0278 PROTEIN"/>
    <property type="match status" value="1"/>
</dbReference>
<dbReference type="AlphaFoldDB" id="A0AAP2D8C6"/>
<evidence type="ECO:0000313" key="2">
    <source>
        <dbReference type="EMBL" id="MBT1687343.1"/>
    </source>
</evidence>
<comment type="caution">
    <text evidence="2">The sequence shown here is derived from an EMBL/GenBank/DDBJ whole genome shotgun (WGS) entry which is preliminary data.</text>
</comment>
<protein>
    <recommendedName>
        <fullName evidence="1">Fluoroacetyl-CoA-specific thioesterase-like domain-containing protein</fullName>
    </recommendedName>
</protein>
<keyword evidence="3" id="KW-1185">Reference proteome</keyword>
<sequence>MKKIFSEGDTRAYRHQVAAADLAAFPNGLVHAVCSTFALARDMEWTSRLFVLEMCDDDEEGIGTHLSIDHKSPAFPGEEIIFTARIESQHNHELLCTLEASVGDRLIATGRTGQKILKRSKIGQLLKQP</sequence>
<evidence type="ECO:0000313" key="3">
    <source>
        <dbReference type="Proteomes" id="UP001319180"/>
    </source>
</evidence>
<dbReference type="EMBL" id="JAHESC010000015">
    <property type="protein sequence ID" value="MBT1687343.1"/>
    <property type="molecule type" value="Genomic_DNA"/>
</dbReference>
<dbReference type="Proteomes" id="UP001319180">
    <property type="component" value="Unassembled WGS sequence"/>
</dbReference>
<organism evidence="2 3">
    <name type="scientific">Dawidia soli</name>
    <dbReference type="NCBI Taxonomy" id="2782352"/>
    <lineage>
        <taxon>Bacteria</taxon>
        <taxon>Pseudomonadati</taxon>
        <taxon>Bacteroidota</taxon>
        <taxon>Cytophagia</taxon>
        <taxon>Cytophagales</taxon>
        <taxon>Chryseotaleaceae</taxon>
        <taxon>Dawidia</taxon>
    </lineage>
</organism>
<dbReference type="PANTHER" id="PTHR36934:SF1">
    <property type="entry name" value="THIOESTERASE DOMAIN-CONTAINING PROTEIN"/>
    <property type="match status" value="1"/>
</dbReference>
<gene>
    <name evidence="2" type="ORF">KK078_12300</name>
</gene>
<dbReference type="InterPro" id="IPR025540">
    <property type="entry name" value="FlK"/>
</dbReference>
<dbReference type="Pfam" id="PF22636">
    <property type="entry name" value="FlK"/>
    <property type="match status" value="1"/>
</dbReference>
<dbReference type="SUPFAM" id="SSF54637">
    <property type="entry name" value="Thioesterase/thiol ester dehydrase-isomerase"/>
    <property type="match status" value="1"/>
</dbReference>
<name>A0AAP2D8C6_9BACT</name>
<dbReference type="InterPro" id="IPR054485">
    <property type="entry name" value="FlK-like_dom"/>
</dbReference>